<comment type="caution">
    <text evidence="1">The sequence shown here is derived from an EMBL/GenBank/DDBJ whole genome shotgun (WGS) entry which is preliminary data.</text>
</comment>
<evidence type="ECO:0000313" key="1">
    <source>
        <dbReference type="EMBL" id="PON85096.1"/>
    </source>
</evidence>
<accession>A0A2P5EHS1</accession>
<keyword evidence="2" id="KW-1185">Reference proteome</keyword>
<dbReference type="Proteomes" id="UP000237000">
    <property type="component" value="Unassembled WGS sequence"/>
</dbReference>
<evidence type="ECO:0000313" key="2">
    <source>
        <dbReference type="Proteomes" id="UP000237000"/>
    </source>
</evidence>
<dbReference type="EMBL" id="JXTC01000152">
    <property type="protein sequence ID" value="PON85096.1"/>
    <property type="molecule type" value="Genomic_DNA"/>
</dbReference>
<reference evidence="2" key="1">
    <citation type="submission" date="2016-06" db="EMBL/GenBank/DDBJ databases">
        <title>Parallel loss of symbiosis genes in relatives of nitrogen-fixing non-legume Parasponia.</title>
        <authorList>
            <person name="Van Velzen R."/>
            <person name="Holmer R."/>
            <person name="Bu F."/>
            <person name="Rutten L."/>
            <person name="Van Zeijl A."/>
            <person name="Liu W."/>
            <person name="Santuari L."/>
            <person name="Cao Q."/>
            <person name="Sharma T."/>
            <person name="Shen D."/>
            <person name="Roswanjaya Y."/>
            <person name="Wardhani T."/>
            <person name="Kalhor M.S."/>
            <person name="Jansen J."/>
            <person name="Van den Hoogen J."/>
            <person name="Gungor B."/>
            <person name="Hartog M."/>
            <person name="Hontelez J."/>
            <person name="Verver J."/>
            <person name="Yang W.-C."/>
            <person name="Schijlen E."/>
            <person name="Repin R."/>
            <person name="Schilthuizen M."/>
            <person name="Schranz E."/>
            <person name="Heidstra R."/>
            <person name="Miyata K."/>
            <person name="Fedorova E."/>
            <person name="Kohlen W."/>
            <person name="Bisseling T."/>
            <person name="Smit S."/>
            <person name="Geurts R."/>
        </authorList>
    </citation>
    <scope>NUCLEOTIDE SEQUENCE [LARGE SCALE GENOMIC DNA]</scope>
    <source>
        <strain evidence="2">cv. RG33-2</strain>
    </source>
</reference>
<dbReference type="InParanoid" id="A0A2P5EHS1"/>
<organism evidence="1 2">
    <name type="scientific">Trema orientale</name>
    <name type="common">Charcoal tree</name>
    <name type="synonym">Celtis orientalis</name>
    <dbReference type="NCBI Taxonomy" id="63057"/>
    <lineage>
        <taxon>Eukaryota</taxon>
        <taxon>Viridiplantae</taxon>
        <taxon>Streptophyta</taxon>
        <taxon>Embryophyta</taxon>
        <taxon>Tracheophyta</taxon>
        <taxon>Spermatophyta</taxon>
        <taxon>Magnoliopsida</taxon>
        <taxon>eudicotyledons</taxon>
        <taxon>Gunneridae</taxon>
        <taxon>Pentapetalae</taxon>
        <taxon>rosids</taxon>
        <taxon>fabids</taxon>
        <taxon>Rosales</taxon>
        <taxon>Cannabaceae</taxon>
        <taxon>Trema</taxon>
    </lineage>
</organism>
<dbReference type="OrthoDB" id="1750912at2759"/>
<name>A0A2P5EHS1_TREOI</name>
<sequence length="84" mass="10156">WEGHKFLWKLKSIKEKLKTWNMEVFGDVRVAKNSLCRRIKVLDALEGSISWNNQLRQERYAMKCELEELILKEERTLRLKSEFS</sequence>
<protein>
    <submittedName>
        <fullName evidence="1">Uncharacterized protein</fullName>
    </submittedName>
</protein>
<proteinExistence type="predicted"/>
<dbReference type="AlphaFoldDB" id="A0A2P5EHS1"/>
<feature type="non-terminal residue" evidence="1">
    <location>
        <position position="1"/>
    </location>
</feature>
<gene>
    <name evidence="1" type="ORF">TorRG33x02_190700</name>
</gene>